<dbReference type="InterPro" id="IPR013083">
    <property type="entry name" value="Znf_RING/FYVE/PHD"/>
</dbReference>
<evidence type="ECO:0000256" key="2">
    <source>
        <dbReference type="ARBA" id="ARBA00022771"/>
    </source>
</evidence>
<evidence type="ECO:0000256" key="3">
    <source>
        <dbReference type="ARBA" id="ARBA00022833"/>
    </source>
</evidence>
<dbReference type="OMA" id="RKCGKLY"/>
<evidence type="ECO:0000256" key="4">
    <source>
        <dbReference type="PROSITE-ProRule" id="PRU00091"/>
    </source>
</evidence>
<dbReference type="EnsemblMetazoa" id="Aqu2.1.36425_001">
    <property type="protein sequence ID" value="Aqu2.1.36425_001"/>
    <property type="gene ID" value="Aqu2.1.36425"/>
</dbReference>
<accession>A0A1X7V802</accession>
<protein>
    <recommendedName>
        <fullName evidence="6">FYVE-type domain-containing protein</fullName>
    </recommendedName>
</protein>
<dbReference type="Pfam" id="PF01363">
    <property type="entry name" value="FYVE"/>
    <property type="match status" value="2"/>
</dbReference>
<dbReference type="GO" id="GO:0008270">
    <property type="term" value="F:zinc ion binding"/>
    <property type="evidence" value="ECO:0007669"/>
    <property type="project" value="UniProtKB-KW"/>
</dbReference>
<feature type="domain" description="FYVE-type" evidence="6">
    <location>
        <begin position="107"/>
        <end position="163"/>
    </location>
</feature>
<dbReference type="SUPFAM" id="SSF57903">
    <property type="entry name" value="FYVE/PHD zinc finger"/>
    <property type="match status" value="2"/>
</dbReference>
<keyword evidence="1" id="KW-0479">Metal-binding</keyword>
<keyword evidence="2 4" id="KW-0863">Zinc-finger</keyword>
<dbReference type="InterPro" id="IPR000306">
    <property type="entry name" value="Znf_FYVE"/>
</dbReference>
<proteinExistence type="predicted"/>
<dbReference type="PROSITE" id="PS50178">
    <property type="entry name" value="ZF_FYVE"/>
    <property type="match status" value="2"/>
</dbReference>
<dbReference type="PANTHER" id="PTHR23164:SF30">
    <property type="entry name" value="EARLY ENDOSOME ANTIGEN 1"/>
    <property type="match status" value="1"/>
</dbReference>
<dbReference type="PANTHER" id="PTHR23164">
    <property type="entry name" value="EARLY ENDOSOME ANTIGEN 1"/>
    <property type="match status" value="1"/>
</dbReference>
<dbReference type="Gene3D" id="3.30.40.10">
    <property type="entry name" value="Zinc/RING finger domain, C3HC4 (zinc finger)"/>
    <property type="match status" value="2"/>
</dbReference>
<dbReference type="InterPro" id="IPR017455">
    <property type="entry name" value="Znf_FYVE-rel"/>
</dbReference>
<evidence type="ECO:0000256" key="1">
    <source>
        <dbReference type="ARBA" id="ARBA00022723"/>
    </source>
</evidence>
<feature type="domain" description="FYVE-type" evidence="6">
    <location>
        <begin position="250"/>
        <end position="331"/>
    </location>
</feature>
<organism evidence="7">
    <name type="scientific">Amphimedon queenslandica</name>
    <name type="common">Sponge</name>
    <dbReference type="NCBI Taxonomy" id="400682"/>
    <lineage>
        <taxon>Eukaryota</taxon>
        <taxon>Metazoa</taxon>
        <taxon>Porifera</taxon>
        <taxon>Demospongiae</taxon>
        <taxon>Heteroscleromorpha</taxon>
        <taxon>Haplosclerida</taxon>
        <taxon>Niphatidae</taxon>
        <taxon>Amphimedon</taxon>
    </lineage>
</organism>
<dbReference type="InParanoid" id="A0A1X7V802"/>
<evidence type="ECO:0000259" key="6">
    <source>
        <dbReference type="PROSITE" id="PS50178"/>
    </source>
</evidence>
<evidence type="ECO:0000313" key="7">
    <source>
        <dbReference type="EnsemblMetazoa" id="Aqu2.1.36425_001"/>
    </source>
</evidence>
<feature type="compositionally biased region" description="Polar residues" evidence="5">
    <location>
        <begin position="1"/>
        <end position="16"/>
    </location>
</feature>
<feature type="region of interest" description="Disordered" evidence="5">
    <location>
        <begin position="1"/>
        <end position="24"/>
    </location>
</feature>
<dbReference type="InterPro" id="IPR011011">
    <property type="entry name" value="Znf_FYVE_PHD"/>
</dbReference>
<sequence length="640" mass="73723">MATPHSSFPSGYQQPPSLQPGASYVSRNLPRQNIYGEMATNDMLQRMVHYSERSTSVAADQFFNPVELSHKYHQAEEQSLSPSASETLKRSHWKPSSKADKCYDPKCAQKLSRLIKKRNCCMCGEVFCQKCTSFRRKLSPDATPDPTLGKPCHVCNVCFNTDVDDIGNEYDWTRVFLDQRHHLISSLRQKEEESLSKPIPSLTTANSKLKRERVQQELNRLTIGFAGSNSWIRSMLSIPAWQKSPHWKEPRRSHQCLDCHSSFKKLSKKVNCRVCGQVYCSSCTKAELIIFLPNNGCSSPQWAINGKVGTPTSPHATVLLPVCRMCESELEEILIDEMESAAGEEEEEEEEDFMDCLSQLHLALFTFKSRIEIWLPQYQKLVDSMDIVDGQSKLVSDLAKSQSNLSDQFSQMAIESQKLRRLEPLTPSQAKVLKNITIAMYHFYSENMYLFRTSKEKLSEVMPVESMELLQDAVDQISYDRVHIIVRQIAFEAVNFELSHKLTGQTFTQQLVHLTEIMEEEGEIYFAKKRKNWDKHLKDVQRMVREDYEGANPMGEKRRRLRLPKNIKKQPHYKLVIHYKLLSQCCNYLKRISRELDAKTTESVFGRTKAELSSICDGFDKEKIKLKKDNPQAFIKDGKR</sequence>
<dbReference type="AlphaFoldDB" id="A0A1X7V802"/>
<dbReference type="eggNOG" id="KOG1842">
    <property type="taxonomic scope" value="Eukaryota"/>
</dbReference>
<evidence type="ECO:0000256" key="5">
    <source>
        <dbReference type="SAM" id="MobiDB-lite"/>
    </source>
</evidence>
<dbReference type="SMART" id="SM00064">
    <property type="entry name" value="FYVE"/>
    <property type="match status" value="2"/>
</dbReference>
<dbReference type="STRING" id="400682.A0A1X7V802"/>
<reference evidence="7" key="1">
    <citation type="submission" date="2017-05" db="UniProtKB">
        <authorList>
            <consortium name="EnsemblMetazoa"/>
        </authorList>
    </citation>
    <scope>IDENTIFICATION</scope>
</reference>
<keyword evidence="3" id="KW-0862">Zinc</keyword>
<name>A0A1X7V802_AMPQE</name>